<proteinExistence type="predicted"/>
<evidence type="ECO:0000256" key="1">
    <source>
        <dbReference type="SAM" id="Coils"/>
    </source>
</evidence>
<gene>
    <name evidence="5" type="ORF">GCM10008957_33220</name>
</gene>
<dbReference type="PANTHER" id="PTHR30469">
    <property type="entry name" value="MULTIDRUG RESISTANCE PROTEIN MDTA"/>
    <property type="match status" value="1"/>
</dbReference>
<feature type="region of interest" description="Disordered" evidence="2">
    <location>
        <begin position="425"/>
        <end position="444"/>
    </location>
</feature>
<evidence type="ECO:0000256" key="2">
    <source>
        <dbReference type="SAM" id="MobiDB-lite"/>
    </source>
</evidence>
<feature type="compositionally biased region" description="Pro residues" evidence="2">
    <location>
        <begin position="433"/>
        <end position="444"/>
    </location>
</feature>
<dbReference type="Gene3D" id="2.40.420.20">
    <property type="match status" value="1"/>
</dbReference>
<evidence type="ECO:0008006" key="7">
    <source>
        <dbReference type="Google" id="ProtNLM"/>
    </source>
</evidence>
<feature type="domain" description="YknX-like C-terminal permuted SH3-like" evidence="4">
    <location>
        <begin position="356"/>
        <end position="420"/>
    </location>
</feature>
<dbReference type="SUPFAM" id="SSF111369">
    <property type="entry name" value="HlyD-like secretion proteins"/>
    <property type="match status" value="2"/>
</dbReference>
<organism evidence="5 6">
    <name type="scientific">Deinococcus ruber</name>
    <dbReference type="NCBI Taxonomy" id="1848197"/>
    <lineage>
        <taxon>Bacteria</taxon>
        <taxon>Thermotogati</taxon>
        <taxon>Deinococcota</taxon>
        <taxon>Deinococci</taxon>
        <taxon>Deinococcales</taxon>
        <taxon>Deinococcaceae</taxon>
        <taxon>Deinococcus</taxon>
    </lineage>
</organism>
<keyword evidence="1" id="KW-0175">Coiled coil</keyword>
<name>A0A918CDR5_9DEIO</name>
<dbReference type="InterPro" id="IPR058637">
    <property type="entry name" value="YknX-like_C"/>
</dbReference>
<dbReference type="GO" id="GO:0015562">
    <property type="term" value="F:efflux transmembrane transporter activity"/>
    <property type="evidence" value="ECO:0007669"/>
    <property type="project" value="TreeGrafter"/>
</dbReference>
<feature type="coiled-coil region" evidence="1">
    <location>
        <begin position="221"/>
        <end position="248"/>
    </location>
</feature>
<dbReference type="EMBL" id="BMQL01000021">
    <property type="protein sequence ID" value="GGR17830.1"/>
    <property type="molecule type" value="Genomic_DNA"/>
</dbReference>
<feature type="domain" description="Multidrug resistance protein MdtA-like barrel-sandwich hybrid" evidence="3">
    <location>
        <begin position="86"/>
        <end position="276"/>
    </location>
</feature>
<dbReference type="Gene3D" id="2.40.50.100">
    <property type="match status" value="2"/>
</dbReference>
<dbReference type="Pfam" id="PF25917">
    <property type="entry name" value="BSH_RND"/>
    <property type="match status" value="1"/>
</dbReference>
<protein>
    <recommendedName>
        <fullName evidence="7">Secretion protein HlyD</fullName>
    </recommendedName>
</protein>
<feature type="compositionally biased region" description="Low complexity" evidence="2">
    <location>
        <begin position="32"/>
        <end position="50"/>
    </location>
</feature>
<comment type="caution">
    <text evidence="5">The sequence shown here is derived from an EMBL/GenBank/DDBJ whole genome shotgun (WGS) entry which is preliminary data.</text>
</comment>
<evidence type="ECO:0000313" key="5">
    <source>
        <dbReference type="EMBL" id="GGR17830.1"/>
    </source>
</evidence>
<evidence type="ECO:0000259" key="4">
    <source>
        <dbReference type="Pfam" id="PF25989"/>
    </source>
</evidence>
<keyword evidence="6" id="KW-1185">Reference proteome</keyword>
<feature type="region of interest" description="Disordered" evidence="2">
    <location>
        <begin position="32"/>
        <end position="53"/>
    </location>
</feature>
<dbReference type="Gene3D" id="1.10.287.470">
    <property type="entry name" value="Helix hairpin bin"/>
    <property type="match status" value="2"/>
</dbReference>
<dbReference type="Proteomes" id="UP000603865">
    <property type="component" value="Unassembled WGS sequence"/>
</dbReference>
<sequence>MRHWTWLAVPLLIVVAGYGGYLVGHPANSTMSAAGSVGTGSPPSGSTQTVGTGGSGATIAVQAAAIKSGTLTTQRSATGVVSASKQSTVAARTSGTVSAINAQVGDSVKAGQTIIALDNTDLTSAVDSAQNALDTARVQLTTQTQTVNGNRAQLAQALASAQAAYQSAQTSYAADQKLYAIGGIAKTALDTASSQVQQALSTLTSAQNAVNQNNSAQNGTLLQLRLAVEKAQITLKQAQQAVSNARVVAPFDGTISAISVAGGEYLNAGTSAFTLVSNNKQVTFSVPPAESTSFTDGREVSFVVGQQTYPLKITQNAGTPTNGNVSLTARFMTGTTPALGTAGSVSYSSAVGKGILIPSTALQADNDQTYVFTIENGKSKLHNVTVIGQAGTQAVVSGIDDGAQVISTPPSGLLDGAAVTTNAAGARASGAPGGPPAGGPGGAP</sequence>
<dbReference type="Pfam" id="PF25989">
    <property type="entry name" value="YknX_C"/>
    <property type="match status" value="1"/>
</dbReference>
<reference evidence="5" key="1">
    <citation type="journal article" date="2014" name="Int. J. Syst. Evol. Microbiol.">
        <title>Complete genome sequence of Corynebacterium casei LMG S-19264T (=DSM 44701T), isolated from a smear-ripened cheese.</title>
        <authorList>
            <consortium name="US DOE Joint Genome Institute (JGI-PGF)"/>
            <person name="Walter F."/>
            <person name="Albersmeier A."/>
            <person name="Kalinowski J."/>
            <person name="Ruckert C."/>
        </authorList>
    </citation>
    <scope>NUCLEOTIDE SEQUENCE</scope>
    <source>
        <strain evidence="5">JCM 31311</strain>
    </source>
</reference>
<reference evidence="5" key="2">
    <citation type="submission" date="2020-09" db="EMBL/GenBank/DDBJ databases">
        <authorList>
            <person name="Sun Q."/>
            <person name="Ohkuma M."/>
        </authorList>
    </citation>
    <scope>NUCLEOTIDE SEQUENCE</scope>
    <source>
        <strain evidence="5">JCM 31311</strain>
    </source>
</reference>
<evidence type="ECO:0000259" key="3">
    <source>
        <dbReference type="Pfam" id="PF25917"/>
    </source>
</evidence>
<dbReference type="InterPro" id="IPR058625">
    <property type="entry name" value="MdtA-like_BSH"/>
</dbReference>
<accession>A0A918CDR5</accession>
<dbReference type="Gene3D" id="2.40.30.170">
    <property type="match status" value="1"/>
</dbReference>
<dbReference type="GO" id="GO:1990281">
    <property type="term" value="C:efflux pump complex"/>
    <property type="evidence" value="ECO:0007669"/>
    <property type="project" value="TreeGrafter"/>
</dbReference>
<dbReference type="AlphaFoldDB" id="A0A918CDR5"/>
<evidence type="ECO:0000313" key="6">
    <source>
        <dbReference type="Proteomes" id="UP000603865"/>
    </source>
</evidence>